<dbReference type="AlphaFoldDB" id="A0AAU9KHS8"/>
<dbReference type="InterPro" id="IPR016461">
    <property type="entry name" value="COMT-like"/>
</dbReference>
<dbReference type="EMBL" id="CAJZBQ010000062">
    <property type="protein sequence ID" value="CAG9335255.1"/>
    <property type="molecule type" value="Genomic_DNA"/>
</dbReference>
<comment type="caution">
    <text evidence="5">The sequence shown here is derived from an EMBL/GenBank/DDBJ whole genome shotgun (WGS) entry which is preliminary data.</text>
</comment>
<keyword evidence="1" id="KW-0489">Methyltransferase</keyword>
<name>A0AAU9KHS8_9CILI</name>
<keyword evidence="2" id="KW-0808">Transferase</keyword>
<protein>
    <recommendedName>
        <fullName evidence="4">O-methyltransferase C-terminal domain-containing protein</fullName>
    </recommendedName>
</protein>
<dbReference type="Gene3D" id="3.40.50.150">
    <property type="entry name" value="Vaccinia Virus protein VP39"/>
    <property type="match status" value="1"/>
</dbReference>
<keyword evidence="6" id="KW-1185">Reference proteome</keyword>
<dbReference type="SUPFAM" id="SSF53335">
    <property type="entry name" value="S-adenosyl-L-methionine-dependent methyltransferases"/>
    <property type="match status" value="1"/>
</dbReference>
<evidence type="ECO:0000256" key="1">
    <source>
        <dbReference type="ARBA" id="ARBA00022603"/>
    </source>
</evidence>
<evidence type="ECO:0000256" key="2">
    <source>
        <dbReference type="ARBA" id="ARBA00022679"/>
    </source>
</evidence>
<dbReference type="PROSITE" id="PS51683">
    <property type="entry name" value="SAM_OMT_II"/>
    <property type="match status" value="1"/>
</dbReference>
<organism evidence="5 6">
    <name type="scientific">Blepharisma stoltei</name>
    <dbReference type="NCBI Taxonomy" id="1481888"/>
    <lineage>
        <taxon>Eukaryota</taxon>
        <taxon>Sar</taxon>
        <taxon>Alveolata</taxon>
        <taxon>Ciliophora</taxon>
        <taxon>Postciliodesmatophora</taxon>
        <taxon>Heterotrichea</taxon>
        <taxon>Heterotrichida</taxon>
        <taxon>Blepharismidae</taxon>
        <taxon>Blepharisma</taxon>
    </lineage>
</organism>
<dbReference type="PIRSF" id="PIRSF005739">
    <property type="entry name" value="O-mtase"/>
    <property type="match status" value="1"/>
</dbReference>
<dbReference type="InterPro" id="IPR036390">
    <property type="entry name" value="WH_DNA-bd_sf"/>
</dbReference>
<keyword evidence="3" id="KW-0949">S-adenosyl-L-methionine</keyword>
<dbReference type="SUPFAM" id="SSF46785">
    <property type="entry name" value="Winged helix' DNA-binding domain"/>
    <property type="match status" value="1"/>
</dbReference>
<accession>A0AAU9KHS8</accession>
<dbReference type="Gene3D" id="1.10.10.10">
    <property type="entry name" value="Winged helix-like DNA-binding domain superfamily/Winged helix DNA-binding domain"/>
    <property type="match status" value="1"/>
</dbReference>
<dbReference type="InterPro" id="IPR036388">
    <property type="entry name" value="WH-like_DNA-bd_sf"/>
</dbReference>
<sequence>MNPAILSKIYKDAYAPIFGIMLFTALDLNLPTLLLEPKTLSDLSELTFANQAKLDHMLKILSVHGYFSYNEQTQQWSNSPSSAALTDDSLSKSMKLLLWPYKYEYLSSYPESIKHQISCHDVHFGFDYFSGIMNNREILPIYRDGVNAMENLFISRLRDIGLGECQKVLELAGGEGNLMVYLAEQYPHITGAVLERYEVIDMIQKNIYEHNLQERIMAINGDMLGDLPTDYDCIIIKHSLCEWDNNCVKNIISNARKALQAGGKFKWMDKFAVENSKKYLHTTIHEMEDIRTIRTLEESQNLLTECGFRVEKIENSLRDEFINIDMEVNPASEYIIHSVAI</sequence>
<dbReference type="GO" id="GO:0032259">
    <property type="term" value="P:methylation"/>
    <property type="evidence" value="ECO:0007669"/>
    <property type="project" value="UniProtKB-KW"/>
</dbReference>
<evidence type="ECO:0000259" key="4">
    <source>
        <dbReference type="Pfam" id="PF00891"/>
    </source>
</evidence>
<dbReference type="InterPro" id="IPR029063">
    <property type="entry name" value="SAM-dependent_MTases_sf"/>
</dbReference>
<gene>
    <name evidence="5" type="ORF">BSTOLATCC_MIC63732</name>
</gene>
<dbReference type="Pfam" id="PF00891">
    <property type="entry name" value="Methyltransf_2"/>
    <property type="match status" value="1"/>
</dbReference>
<reference evidence="5" key="1">
    <citation type="submission" date="2021-09" db="EMBL/GenBank/DDBJ databases">
        <authorList>
            <consortium name="AG Swart"/>
            <person name="Singh M."/>
            <person name="Singh A."/>
            <person name="Seah K."/>
            <person name="Emmerich C."/>
        </authorList>
    </citation>
    <scope>NUCLEOTIDE SEQUENCE</scope>
    <source>
        <strain evidence="5">ATCC30299</strain>
    </source>
</reference>
<proteinExistence type="predicted"/>
<feature type="domain" description="O-methyltransferase C-terminal" evidence="4">
    <location>
        <begin position="119"/>
        <end position="309"/>
    </location>
</feature>
<dbReference type="Proteomes" id="UP001162131">
    <property type="component" value="Unassembled WGS sequence"/>
</dbReference>
<dbReference type="GO" id="GO:0008171">
    <property type="term" value="F:O-methyltransferase activity"/>
    <property type="evidence" value="ECO:0007669"/>
    <property type="project" value="InterPro"/>
</dbReference>
<dbReference type="PANTHER" id="PTHR11746">
    <property type="entry name" value="O-METHYLTRANSFERASE"/>
    <property type="match status" value="1"/>
</dbReference>
<evidence type="ECO:0000313" key="5">
    <source>
        <dbReference type="EMBL" id="CAG9335255.1"/>
    </source>
</evidence>
<evidence type="ECO:0000313" key="6">
    <source>
        <dbReference type="Proteomes" id="UP001162131"/>
    </source>
</evidence>
<dbReference type="InterPro" id="IPR001077">
    <property type="entry name" value="COMT_C"/>
</dbReference>
<evidence type="ECO:0000256" key="3">
    <source>
        <dbReference type="ARBA" id="ARBA00022691"/>
    </source>
</evidence>